<dbReference type="InterPro" id="IPR036651">
    <property type="entry name" value="Gln_synt_N_sf"/>
</dbReference>
<proteinExistence type="inferred from homology"/>
<dbReference type="SUPFAM" id="SSF54368">
    <property type="entry name" value="Glutamine synthetase, N-terminal domain"/>
    <property type="match status" value="1"/>
</dbReference>
<dbReference type="SMART" id="SM01230">
    <property type="entry name" value="Gln-synt_C"/>
    <property type="match status" value="1"/>
</dbReference>
<evidence type="ECO:0000256" key="4">
    <source>
        <dbReference type="ARBA" id="ARBA00022840"/>
    </source>
</evidence>
<dbReference type="PROSITE" id="PS51986">
    <property type="entry name" value="GS_BETA_GRASP"/>
    <property type="match status" value="1"/>
</dbReference>
<evidence type="ECO:0000256" key="2">
    <source>
        <dbReference type="ARBA" id="ARBA00022598"/>
    </source>
</evidence>
<evidence type="ECO:0000256" key="5">
    <source>
        <dbReference type="PROSITE-ProRule" id="PRU01330"/>
    </source>
</evidence>
<reference evidence="9 10" key="1">
    <citation type="submission" date="2017-11" db="EMBL/GenBank/DDBJ databases">
        <title>Evolution of Phototrophy in the Chloroflexi Phylum Driven by Horizontal Gene Transfer.</title>
        <authorList>
            <person name="Ward L.M."/>
            <person name="Hemp J."/>
            <person name="Shih P.M."/>
            <person name="Mcglynn S.E."/>
            <person name="Fischer W."/>
        </authorList>
    </citation>
    <scope>NUCLEOTIDE SEQUENCE [LARGE SCALE GENOMIC DNA]</scope>
    <source>
        <strain evidence="9">JP3_13</strain>
    </source>
</reference>
<dbReference type="InterPro" id="IPR008146">
    <property type="entry name" value="Gln_synth_cat_dom"/>
</dbReference>
<dbReference type="Pfam" id="PF03951">
    <property type="entry name" value="Gln-synt_N"/>
    <property type="match status" value="1"/>
</dbReference>
<keyword evidence="4" id="KW-0067">ATP-binding</keyword>
<evidence type="ECO:0000259" key="7">
    <source>
        <dbReference type="PROSITE" id="PS51986"/>
    </source>
</evidence>
<feature type="domain" description="GS catalytic" evidence="8">
    <location>
        <begin position="114"/>
        <end position="449"/>
    </location>
</feature>
<comment type="similarity">
    <text evidence="1 5 6">Belongs to the glutamine synthetase family.</text>
</comment>
<evidence type="ECO:0000259" key="8">
    <source>
        <dbReference type="PROSITE" id="PS51987"/>
    </source>
</evidence>
<dbReference type="PANTHER" id="PTHR43785:SF12">
    <property type="entry name" value="TYPE-1 GLUTAMINE SYNTHETASE 2"/>
    <property type="match status" value="1"/>
</dbReference>
<dbReference type="GO" id="GO:0004356">
    <property type="term" value="F:glutamine synthetase activity"/>
    <property type="evidence" value="ECO:0007669"/>
    <property type="project" value="InterPro"/>
</dbReference>
<evidence type="ECO:0000313" key="10">
    <source>
        <dbReference type="Proteomes" id="UP000229681"/>
    </source>
</evidence>
<dbReference type="PANTHER" id="PTHR43785">
    <property type="entry name" value="GAMMA-GLUTAMYLPUTRESCINE SYNTHETASE"/>
    <property type="match status" value="1"/>
</dbReference>
<evidence type="ECO:0000256" key="3">
    <source>
        <dbReference type="ARBA" id="ARBA00022741"/>
    </source>
</evidence>
<dbReference type="GO" id="GO:0005524">
    <property type="term" value="F:ATP binding"/>
    <property type="evidence" value="ECO:0007669"/>
    <property type="project" value="UniProtKB-KW"/>
</dbReference>
<name>A0A2M8PCI0_9CHLR</name>
<evidence type="ECO:0000256" key="1">
    <source>
        <dbReference type="ARBA" id="ARBA00009897"/>
    </source>
</evidence>
<comment type="caution">
    <text evidence="9">The sequence shown here is derived from an EMBL/GenBank/DDBJ whole genome shotgun (WGS) entry which is preliminary data.</text>
</comment>
<dbReference type="Gene3D" id="3.10.20.70">
    <property type="entry name" value="Glutamine synthetase, N-terminal domain"/>
    <property type="match status" value="1"/>
</dbReference>
<dbReference type="AlphaFoldDB" id="A0A2M8PCI0"/>
<dbReference type="Proteomes" id="UP000229681">
    <property type="component" value="Unassembled WGS sequence"/>
</dbReference>
<gene>
    <name evidence="9" type="ORF">CUN49_11530</name>
</gene>
<organism evidence="9 10">
    <name type="scientific">Candidatus Thermofonsia Clade 1 bacterium</name>
    <dbReference type="NCBI Taxonomy" id="2364210"/>
    <lineage>
        <taxon>Bacteria</taxon>
        <taxon>Bacillati</taxon>
        <taxon>Chloroflexota</taxon>
        <taxon>Candidatus Thermofontia</taxon>
        <taxon>Candidatus Thermofonsia Clade 1</taxon>
    </lineage>
</organism>
<dbReference type="InterPro" id="IPR008147">
    <property type="entry name" value="Gln_synt_N"/>
</dbReference>
<evidence type="ECO:0000256" key="6">
    <source>
        <dbReference type="RuleBase" id="RU000384"/>
    </source>
</evidence>
<dbReference type="Gene3D" id="3.30.590.10">
    <property type="entry name" value="Glutamine synthetase/guanido kinase, catalytic domain"/>
    <property type="match status" value="1"/>
</dbReference>
<dbReference type="SUPFAM" id="SSF55931">
    <property type="entry name" value="Glutamine synthetase/guanido kinase"/>
    <property type="match status" value="1"/>
</dbReference>
<sequence>MKGRGVRLSEAAQAVIERAAHDQIAYFDLQFTDITGMVKMVQIPARQLEAAFAHGVWFDGSALEGFARVAESDMFLRPDPATYAVQSWASQTDRVARLICDVYTPSGEPYSGDPRGVLRRAVALAAEHGYRYLLAPELEFYLFRPLQGGASVPQAGDHAGYFDVSDSLTQRVRRAITDALESMGILVDSAHSEVGDGQHEIDFAPLEALAMADAIMTARLVVRSVARDHGLLATFMPKPLAGVAGSGMHTHQMLTNAEGVNLFADPEDAYGLSALGRAFMAGQLAHARGICAVLAPLVNSYKRLVAGLEAPVYVTWAQLNRAALLRVPRNQPSGRDRARIELRCVDPSCNPYLAFAVMLHSGLDGIQRNTPLPPAAEEELYAFNVRRRQIETLPTSLNEALDAFERSELASAALGLTVFERFLEAKRLEWNDYVLSVSPWELERYLLNY</sequence>
<protein>
    <submittedName>
        <fullName evidence="9">Glutamine synthetase</fullName>
    </submittedName>
</protein>
<keyword evidence="3" id="KW-0547">Nucleotide-binding</keyword>
<dbReference type="Pfam" id="PF00120">
    <property type="entry name" value="Gln-synt_C"/>
    <property type="match status" value="1"/>
</dbReference>
<feature type="domain" description="GS beta-grasp" evidence="7">
    <location>
        <begin position="22"/>
        <end position="107"/>
    </location>
</feature>
<accession>A0A2M8PCI0</accession>
<dbReference type="EMBL" id="PGTM01000184">
    <property type="protein sequence ID" value="PJF35249.1"/>
    <property type="molecule type" value="Genomic_DNA"/>
</dbReference>
<evidence type="ECO:0000313" key="9">
    <source>
        <dbReference type="EMBL" id="PJF35249.1"/>
    </source>
</evidence>
<keyword evidence="2" id="KW-0436">Ligase</keyword>
<dbReference type="PROSITE" id="PS51987">
    <property type="entry name" value="GS_CATALYTIC"/>
    <property type="match status" value="1"/>
</dbReference>
<dbReference type="GO" id="GO:0006542">
    <property type="term" value="P:glutamine biosynthetic process"/>
    <property type="evidence" value="ECO:0007669"/>
    <property type="project" value="InterPro"/>
</dbReference>
<dbReference type="InterPro" id="IPR014746">
    <property type="entry name" value="Gln_synth/guanido_kin_cat_dom"/>
</dbReference>